<accession>A0AAV1WT34</accession>
<reference evidence="5 6" key="1">
    <citation type="submission" date="2024-03" db="EMBL/GenBank/DDBJ databases">
        <authorList>
            <person name="Martinez-Hernandez J."/>
        </authorList>
    </citation>
    <scope>NUCLEOTIDE SEQUENCE [LARGE SCALE GENOMIC DNA]</scope>
</reference>
<feature type="signal peptide" evidence="3">
    <location>
        <begin position="1"/>
        <end position="24"/>
    </location>
</feature>
<evidence type="ECO:0000256" key="3">
    <source>
        <dbReference type="SAM" id="SignalP"/>
    </source>
</evidence>
<protein>
    <recommendedName>
        <fullName evidence="4">Peptidase A1 domain-containing protein</fullName>
    </recommendedName>
</protein>
<keyword evidence="3" id="KW-0732">Signal</keyword>
<feature type="active site" evidence="2">
    <location>
        <position position="166"/>
    </location>
</feature>
<dbReference type="InterPro" id="IPR033121">
    <property type="entry name" value="PEPTIDASE_A1"/>
</dbReference>
<feature type="chain" id="PRO_5043796836" description="Peptidase A1 domain-containing protein" evidence="3">
    <location>
        <begin position="25"/>
        <end position="484"/>
    </location>
</feature>
<evidence type="ECO:0000313" key="6">
    <source>
        <dbReference type="Proteomes" id="UP001497480"/>
    </source>
</evidence>
<dbReference type="EMBL" id="CAXHTB010000009">
    <property type="protein sequence ID" value="CAL0312454.1"/>
    <property type="molecule type" value="Genomic_DNA"/>
</dbReference>
<name>A0AAV1WT34_LUPLU</name>
<dbReference type="GO" id="GO:0004190">
    <property type="term" value="F:aspartic-type endopeptidase activity"/>
    <property type="evidence" value="ECO:0007669"/>
    <property type="project" value="InterPro"/>
</dbReference>
<organism evidence="5 6">
    <name type="scientific">Lupinus luteus</name>
    <name type="common">European yellow lupine</name>
    <dbReference type="NCBI Taxonomy" id="3873"/>
    <lineage>
        <taxon>Eukaryota</taxon>
        <taxon>Viridiplantae</taxon>
        <taxon>Streptophyta</taxon>
        <taxon>Embryophyta</taxon>
        <taxon>Tracheophyta</taxon>
        <taxon>Spermatophyta</taxon>
        <taxon>Magnoliopsida</taxon>
        <taxon>eudicotyledons</taxon>
        <taxon>Gunneridae</taxon>
        <taxon>Pentapetalae</taxon>
        <taxon>rosids</taxon>
        <taxon>fabids</taxon>
        <taxon>Fabales</taxon>
        <taxon>Fabaceae</taxon>
        <taxon>Papilionoideae</taxon>
        <taxon>50 kb inversion clade</taxon>
        <taxon>genistoids sensu lato</taxon>
        <taxon>core genistoids</taxon>
        <taxon>Genisteae</taxon>
        <taxon>Lupinus</taxon>
    </lineage>
</organism>
<dbReference type="Proteomes" id="UP001497480">
    <property type="component" value="Unassembled WGS sequence"/>
</dbReference>
<evidence type="ECO:0000256" key="1">
    <source>
        <dbReference type="ARBA" id="ARBA00007447"/>
    </source>
</evidence>
<gene>
    <name evidence="5" type="ORF">LLUT_LOCUS13514</name>
</gene>
<evidence type="ECO:0000313" key="5">
    <source>
        <dbReference type="EMBL" id="CAL0312454.1"/>
    </source>
</evidence>
<evidence type="ECO:0000259" key="4">
    <source>
        <dbReference type="PROSITE" id="PS51767"/>
    </source>
</evidence>
<dbReference type="FunFam" id="2.40.70.10:FF:000031">
    <property type="entry name" value="Aspartyl protease AED1"/>
    <property type="match status" value="1"/>
</dbReference>
<evidence type="ECO:0000256" key="2">
    <source>
        <dbReference type="PIRSR" id="PIRSR601461-1"/>
    </source>
</evidence>
<dbReference type="InterPro" id="IPR021109">
    <property type="entry name" value="Peptidase_aspartic_dom_sf"/>
</dbReference>
<dbReference type="Gene3D" id="2.40.70.10">
    <property type="entry name" value="Acid Proteases"/>
    <property type="match status" value="2"/>
</dbReference>
<proteinExistence type="inferred from homology"/>
<dbReference type="PROSITE" id="PS51767">
    <property type="entry name" value="PEPTIDASE_A1"/>
    <property type="match status" value="1"/>
</dbReference>
<feature type="domain" description="Peptidase A1" evidence="4">
    <location>
        <begin position="148"/>
        <end position="484"/>
    </location>
</feature>
<dbReference type="InterPro" id="IPR032861">
    <property type="entry name" value="TAXi_N"/>
</dbReference>
<feature type="active site" evidence="2">
    <location>
        <position position="364"/>
    </location>
</feature>
<dbReference type="GO" id="GO:0006508">
    <property type="term" value="P:proteolysis"/>
    <property type="evidence" value="ECO:0007669"/>
    <property type="project" value="InterPro"/>
</dbReference>
<sequence length="484" mass="53694">MSHIFNPPLFFLTTLVLAFSSTLSLSPHNAAATSYEISTTVLHLKPPSLHQAHQQVLSYNPKTTIQQKNQPNPTQTTSASFFSLPLHPRDSLFNPHHNDYQTLIHSRLDRDSARLNSIINNLHCNKSTRPRNITAPIISGTAQHSGEYFTRIGVGHPAKQFYLFLDTGSDITWLQCKPCYQCYKQSDPIFDPTKSTSYKSLTCKARQCKDTELTSCINNTCQYNVYYGDGSLSVGDLMTETVSFASTGSVKRVAIGCGHFNTGLFVGAAGILALGSGPLSFHSQIKATSFSYCLVNRDSRKSSTLEFNSPRPSDSLTTRLLKNPQQSSLYYVEFKGIKVGGKNVVVPKSTFKIEKNGEGGMVIDSGTTVTRLEPRAYESVRDEFRLLTEDLKRARGPPLFDTCYDFWGMSEVEVPTVSFEVSEGKLWTLPAENYLIPVDENGTYCFAFATSNFPVSILGNVQQQGNSITSIFTILKLLSERRGE</sequence>
<comment type="caution">
    <text evidence="5">The sequence shown here is derived from an EMBL/GenBank/DDBJ whole genome shotgun (WGS) entry which is preliminary data.</text>
</comment>
<keyword evidence="6" id="KW-1185">Reference proteome</keyword>
<comment type="similarity">
    <text evidence="1">Belongs to the peptidase A1 family.</text>
</comment>
<dbReference type="SUPFAM" id="SSF50630">
    <property type="entry name" value="Acid proteases"/>
    <property type="match status" value="1"/>
</dbReference>
<dbReference type="PANTHER" id="PTHR13683:SF274">
    <property type="entry name" value="PROTEIN ASPARTIC PROTEASE IN GUARD CELL 1"/>
    <property type="match status" value="1"/>
</dbReference>
<dbReference type="Pfam" id="PF14541">
    <property type="entry name" value="TAXi_C"/>
    <property type="match status" value="1"/>
</dbReference>
<dbReference type="InterPro" id="IPR001461">
    <property type="entry name" value="Aspartic_peptidase_A1"/>
</dbReference>
<dbReference type="InterPro" id="IPR032799">
    <property type="entry name" value="TAXi_C"/>
</dbReference>
<dbReference type="AlphaFoldDB" id="A0AAV1WT34"/>
<dbReference type="Pfam" id="PF14543">
    <property type="entry name" value="TAXi_N"/>
    <property type="match status" value="1"/>
</dbReference>
<dbReference type="PANTHER" id="PTHR13683">
    <property type="entry name" value="ASPARTYL PROTEASES"/>
    <property type="match status" value="1"/>
</dbReference>